<evidence type="ECO:0000313" key="1">
    <source>
        <dbReference type="EMBL" id="GAO43791.1"/>
    </source>
</evidence>
<evidence type="ECO:0000313" key="2">
    <source>
        <dbReference type="Proteomes" id="UP000033121"/>
    </source>
</evidence>
<accession>A0A0E9N296</accession>
<protein>
    <submittedName>
        <fullName evidence="1">Putative phage major head protein</fullName>
    </submittedName>
</protein>
<dbReference type="Proteomes" id="UP000033121">
    <property type="component" value="Unassembled WGS sequence"/>
</dbReference>
<dbReference type="AlphaFoldDB" id="A0A0E9N296"/>
<keyword evidence="2" id="KW-1185">Reference proteome</keyword>
<dbReference type="InterPro" id="IPR005564">
    <property type="entry name" value="Major_capsid_GpE"/>
</dbReference>
<dbReference type="Pfam" id="PF03864">
    <property type="entry name" value="Phage_cap_E"/>
    <property type="match status" value="1"/>
</dbReference>
<dbReference type="EMBL" id="BBWV01000002">
    <property type="protein sequence ID" value="GAO43791.1"/>
    <property type="molecule type" value="Genomic_DNA"/>
</dbReference>
<organism evidence="1 2">
    <name type="scientific">Flavihumibacter petaseus NBRC 106054</name>
    <dbReference type="NCBI Taxonomy" id="1220578"/>
    <lineage>
        <taxon>Bacteria</taxon>
        <taxon>Pseudomonadati</taxon>
        <taxon>Bacteroidota</taxon>
        <taxon>Chitinophagia</taxon>
        <taxon>Chitinophagales</taxon>
        <taxon>Chitinophagaceae</taxon>
        <taxon>Flavihumibacter</taxon>
    </lineage>
</organism>
<dbReference type="OrthoDB" id="1269635at2"/>
<proteinExistence type="predicted"/>
<dbReference type="InterPro" id="IPR053738">
    <property type="entry name" value="Lambda_capsid_assembly"/>
</dbReference>
<name>A0A0E9N296_9BACT</name>
<dbReference type="Gene3D" id="3.90.1690.10">
    <property type="entry name" value="phage-related protein like domain"/>
    <property type="match status" value="1"/>
</dbReference>
<dbReference type="RefSeq" id="WP_046369621.1">
    <property type="nucleotide sequence ID" value="NZ_BBWV01000002.1"/>
</dbReference>
<sequence length="364" mass="40131">MSKLKSIFGAYADQLQLVIDARNDRFDPLWYPKYFGLAPKQMSLDFTTVIGATRIEAAASVVDRDSETPLRSRPDLSKYSGSIPAIREMFMMKESDLREYEIMKAMPLSDAARQNAILDLIWNDTKKAGNSVFKRVDMMCLQAVSTGVISLDTTNNPDGIVTGTIDLLMPSDNKKQAAVTWATAATATPITDITNVVKAGQDIGVTFAKILMSPILFGYFKKTKEVIDSLTGFYYGPKPGGSFNPIGVTTLDNINNFLSQTGLPTIELVDQSYGVEKDGKIGVLRPFSDNNASFIPAGQLGVIKNAFAIEEFKKSESVSYANFGPALISKWVQNEPVREWTKAEWNAFPGFESIDRTFLLTAVY</sequence>
<comment type="caution">
    <text evidence="1">The sequence shown here is derived from an EMBL/GenBank/DDBJ whole genome shotgun (WGS) entry which is preliminary data.</text>
</comment>
<gene>
    <name evidence="1" type="ORF">FPE01S_02_08970</name>
</gene>
<reference evidence="1 2" key="1">
    <citation type="submission" date="2015-04" db="EMBL/GenBank/DDBJ databases">
        <title>Whole genome shotgun sequence of Flavihumibacter petaseus NBRC 106054.</title>
        <authorList>
            <person name="Miyazawa S."/>
            <person name="Hosoyama A."/>
            <person name="Hashimoto M."/>
            <person name="Noguchi M."/>
            <person name="Tsuchikane K."/>
            <person name="Ohji S."/>
            <person name="Yamazoe A."/>
            <person name="Ichikawa N."/>
            <person name="Kimura A."/>
            <person name="Fujita N."/>
        </authorList>
    </citation>
    <scope>NUCLEOTIDE SEQUENCE [LARGE SCALE GENOMIC DNA]</scope>
    <source>
        <strain evidence="1 2">NBRC 106054</strain>
    </source>
</reference>
<dbReference type="STRING" id="1220578.FPE01S_02_08970"/>